<feature type="compositionally biased region" description="Polar residues" evidence="1">
    <location>
        <begin position="132"/>
        <end position="142"/>
    </location>
</feature>
<comment type="caution">
    <text evidence="2">The sequence shown here is derived from an EMBL/GenBank/DDBJ whole genome shotgun (WGS) entry which is preliminary data.</text>
</comment>
<name>A0A5B0NBP5_PUCGR</name>
<reference evidence="2 3" key="1">
    <citation type="submission" date="2019-05" db="EMBL/GenBank/DDBJ databases">
        <title>Emergence of the Ug99 lineage of the wheat stem rust pathogen through somatic hybridization.</title>
        <authorList>
            <person name="Li F."/>
            <person name="Upadhyaya N.M."/>
            <person name="Sperschneider J."/>
            <person name="Matny O."/>
            <person name="Nguyen-Phuc H."/>
            <person name="Mago R."/>
            <person name="Raley C."/>
            <person name="Miller M.E."/>
            <person name="Silverstein K.A.T."/>
            <person name="Henningsen E."/>
            <person name="Hirsch C.D."/>
            <person name="Visser B."/>
            <person name="Pretorius Z.A."/>
            <person name="Steffenson B.J."/>
            <person name="Schwessinger B."/>
            <person name="Dodds P.N."/>
            <person name="Figueroa M."/>
        </authorList>
    </citation>
    <scope>NUCLEOTIDE SEQUENCE [LARGE SCALE GENOMIC DNA]</scope>
    <source>
        <strain evidence="2 3">Ug99</strain>
    </source>
</reference>
<feature type="region of interest" description="Disordered" evidence="1">
    <location>
        <begin position="187"/>
        <end position="298"/>
    </location>
</feature>
<feature type="compositionally biased region" description="Polar residues" evidence="1">
    <location>
        <begin position="279"/>
        <end position="291"/>
    </location>
</feature>
<feature type="compositionally biased region" description="Basic and acidic residues" evidence="1">
    <location>
        <begin position="233"/>
        <end position="246"/>
    </location>
</feature>
<protein>
    <submittedName>
        <fullName evidence="2">Uncharacterized protein</fullName>
    </submittedName>
</protein>
<dbReference type="EMBL" id="VDEP01000413">
    <property type="protein sequence ID" value="KAA1086196.1"/>
    <property type="molecule type" value="Genomic_DNA"/>
</dbReference>
<feature type="compositionally biased region" description="Polar residues" evidence="1">
    <location>
        <begin position="255"/>
        <end position="265"/>
    </location>
</feature>
<organism evidence="2 3">
    <name type="scientific">Puccinia graminis f. sp. tritici</name>
    <dbReference type="NCBI Taxonomy" id="56615"/>
    <lineage>
        <taxon>Eukaryota</taxon>
        <taxon>Fungi</taxon>
        <taxon>Dikarya</taxon>
        <taxon>Basidiomycota</taxon>
        <taxon>Pucciniomycotina</taxon>
        <taxon>Pucciniomycetes</taxon>
        <taxon>Pucciniales</taxon>
        <taxon>Pucciniaceae</taxon>
        <taxon>Puccinia</taxon>
    </lineage>
</organism>
<sequence length="298" mass="31891">MPNEITPVLSPSMTPLSTFSTSSYPSSTTISDALSSHSSVHQPFQPSNPQLEFFSPLTSPALRPLGYHDSTQINRNEINNQVPSNFQTVTHPMPALIDQAASLGLSAHQSFMVGGDGLSANPNRSQSDHTNKSAQLSSQTHLNQSASAIFPSQPNFIPHSKSATRINQVPAIPDVGICHTEHINQSPILHPHHSSSNSITVPATPSASSNNKLSGRQRPSRSSKSRPSPLIRPVDKTVESCDDRSSVAKRARSLTGASISMSPNFPSGLAKMGLADSPSPITCNPESSTQYRPRRHPS</sequence>
<feature type="region of interest" description="Disordered" evidence="1">
    <location>
        <begin position="114"/>
        <end position="142"/>
    </location>
</feature>
<evidence type="ECO:0000256" key="1">
    <source>
        <dbReference type="SAM" id="MobiDB-lite"/>
    </source>
</evidence>
<evidence type="ECO:0000313" key="3">
    <source>
        <dbReference type="Proteomes" id="UP000325313"/>
    </source>
</evidence>
<accession>A0A5B0NBP5</accession>
<evidence type="ECO:0000313" key="2">
    <source>
        <dbReference type="EMBL" id="KAA1086196.1"/>
    </source>
</evidence>
<feature type="compositionally biased region" description="Polar residues" evidence="1">
    <location>
        <begin position="194"/>
        <end position="213"/>
    </location>
</feature>
<dbReference type="AlphaFoldDB" id="A0A5B0NBP5"/>
<gene>
    <name evidence="2" type="ORF">PGTUg99_019766</name>
</gene>
<dbReference type="Proteomes" id="UP000325313">
    <property type="component" value="Unassembled WGS sequence"/>
</dbReference>
<proteinExistence type="predicted"/>